<feature type="transmembrane region" description="Helical" evidence="6">
    <location>
        <begin position="288"/>
        <end position="315"/>
    </location>
</feature>
<dbReference type="InterPro" id="IPR050833">
    <property type="entry name" value="Poly_Biosynth_Transport"/>
</dbReference>
<evidence type="ECO:0000256" key="6">
    <source>
        <dbReference type="SAM" id="Phobius"/>
    </source>
</evidence>
<keyword evidence="8" id="KW-1185">Reference proteome</keyword>
<sequence>MRISLILNRGSWTMADQMVVSGGTFLVNLLLARQLPQEEYGVFAVLLGGMLTLQLPCGALLLYPLSVQLQALDGKAERSMLMRSTLVLVLLLALVLGMVLAPVLLAFGRAELAIPALLCFVFWQLQEATRRSLFSTFRHRGAILGDSISYAGQALIVIGLATQGRLTLPEVYLGMAATSLFAAAVQWVQLGLTLRGPLPLRRVAREFWAFGAGWSLVNGILSQLRGQILAWTVAFEGGIAAAAALQAAANVVNMANPLLISLGNIIPQAVARAARQGMAEGWRAARSYAYLALPFFLGYAALVLAVPGPILQLFYGSSSGYTDLATVLRLLVLGALLGYVADIFVSFLHGVVALRLATFINATGLVATVILSWLLVGQLGLVGGCLVGIGANMVRLAACRSAMAKLMGSPASPLPPPGLAAAAQPRGK</sequence>
<feature type="transmembrane region" description="Helical" evidence="6">
    <location>
        <begin position="42"/>
        <end position="65"/>
    </location>
</feature>
<dbReference type="PANTHER" id="PTHR30250:SF26">
    <property type="entry name" value="PSMA PROTEIN"/>
    <property type="match status" value="1"/>
</dbReference>
<proteinExistence type="predicted"/>
<dbReference type="Proteomes" id="UP000603940">
    <property type="component" value="Unassembled WGS sequence"/>
</dbReference>
<dbReference type="PANTHER" id="PTHR30250">
    <property type="entry name" value="PST FAMILY PREDICTED COLANIC ACID TRANSPORTER"/>
    <property type="match status" value="1"/>
</dbReference>
<feature type="transmembrane region" description="Helical" evidence="6">
    <location>
        <begin position="86"/>
        <end position="106"/>
    </location>
</feature>
<evidence type="ECO:0000256" key="4">
    <source>
        <dbReference type="ARBA" id="ARBA00022989"/>
    </source>
</evidence>
<feature type="transmembrane region" description="Helical" evidence="6">
    <location>
        <begin position="327"/>
        <end position="345"/>
    </location>
</feature>
<name>A0ABR7R5E4_9PROT</name>
<dbReference type="RefSeq" id="WP_187778086.1">
    <property type="nucleotide sequence ID" value="NZ_JACTUZ010000023.1"/>
</dbReference>
<evidence type="ECO:0000256" key="3">
    <source>
        <dbReference type="ARBA" id="ARBA00022692"/>
    </source>
</evidence>
<organism evidence="7 8">
    <name type="scientific">Pseudoroseomonas ludipueritiae</name>
    <dbReference type="NCBI Taxonomy" id="198093"/>
    <lineage>
        <taxon>Bacteria</taxon>
        <taxon>Pseudomonadati</taxon>
        <taxon>Pseudomonadota</taxon>
        <taxon>Alphaproteobacteria</taxon>
        <taxon>Acetobacterales</taxon>
        <taxon>Acetobacteraceae</taxon>
        <taxon>Pseudoroseomonas</taxon>
    </lineage>
</organism>
<keyword evidence="5 6" id="KW-0472">Membrane</keyword>
<evidence type="ECO:0008006" key="9">
    <source>
        <dbReference type="Google" id="ProtNLM"/>
    </source>
</evidence>
<feature type="transmembrane region" description="Helical" evidence="6">
    <location>
        <begin position="141"/>
        <end position="160"/>
    </location>
</feature>
<evidence type="ECO:0000256" key="5">
    <source>
        <dbReference type="ARBA" id="ARBA00023136"/>
    </source>
</evidence>
<comment type="subcellular location">
    <subcellularLocation>
        <location evidence="1">Cell membrane</location>
        <topology evidence="1">Multi-pass membrane protein</topology>
    </subcellularLocation>
</comment>
<comment type="caution">
    <text evidence="7">The sequence shown here is derived from an EMBL/GenBank/DDBJ whole genome shotgun (WGS) entry which is preliminary data.</text>
</comment>
<keyword evidence="2" id="KW-1003">Cell membrane</keyword>
<accession>A0ABR7R5E4</accession>
<evidence type="ECO:0000313" key="8">
    <source>
        <dbReference type="Proteomes" id="UP000603940"/>
    </source>
</evidence>
<dbReference type="EMBL" id="JACTUZ010000023">
    <property type="protein sequence ID" value="MBC9176946.1"/>
    <property type="molecule type" value="Genomic_DNA"/>
</dbReference>
<reference evidence="7 8" key="1">
    <citation type="journal article" date="2009" name="Int. J. Syst. Evol. Microbiol.">
        <title>Transfer of Teichococcus ludipueritiae and Muricoccus roseus to the genus Roseomonas, as Roseomonas ludipueritiae comb. nov. and Roseomonas rosea comb. nov., respectively, and emended description of the genus Roseomonas.</title>
        <authorList>
            <person name="Sanchez-Porro C."/>
            <person name="Gallego V."/>
            <person name="Busse H.J."/>
            <person name="Kampfer P."/>
            <person name="Ventosa A."/>
        </authorList>
    </citation>
    <scope>NUCLEOTIDE SEQUENCE [LARGE SCALE GENOMIC DNA]</scope>
    <source>
        <strain evidence="7 8">DSM 14915</strain>
    </source>
</reference>
<feature type="transmembrane region" description="Helical" evidence="6">
    <location>
        <begin position="381"/>
        <end position="398"/>
    </location>
</feature>
<feature type="transmembrane region" description="Helical" evidence="6">
    <location>
        <begin position="172"/>
        <end position="192"/>
    </location>
</feature>
<feature type="transmembrane region" description="Helical" evidence="6">
    <location>
        <begin position="352"/>
        <end position="375"/>
    </location>
</feature>
<gene>
    <name evidence="7" type="ORF">IBL25_08315</name>
</gene>
<keyword evidence="3 6" id="KW-0812">Transmembrane</keyword>
<protein>
    <recommendedName>
        <fullName evidence="9">Membrane protein involved in the export of O-antigen and teichoic acid</fullName>
    </recommendedName>
</protein>
<evidence type="ECO:0000256" key="2">
    <source>
        <dbReference type="ARBA" id="ARBA00022475"/>
    </source>
</evidence>
<keyword evidence="4 6" id="KW-1133">Transmembrane helix</keyword>
<evidence type="ECO:0000256" key="1">
    <source>
        <dbReference type="ARBA" id="ARBA00004651"/>
    </source>
</evidence>
<evidence type="ECO:0000313" key="7">
    <source>
        <dbReference type="EMBL" id="MBC9176946.1"/>
    </source>
</evidence>